<comment type="caution">
    <text evidence="1">The sequence shown here is derived from an EMBL/GenBank/DDBJ whole genome shotgun (WGS) entry which is preliminary data.</text>
</comment>
<dbReference type="AlphaFoldDB" id="A0A2N3LDA8"/>
<keyword evidence="2" id="KW-1185">Reference proteome</keyword>
<name>A0A2N3LDA8_9BACI</name>
<evidence type="ECO:0000313" key="2">
    <source>
        <dbReference type="Proteomes" id="UP000233440"/>
    </source>
</evidence>
<evidence type="ECO:0000313" key="1">
    <source>
        <dbReference type="EMBL" id="PKR82576.1"/>
    </source>
</evidence>
<protein>
    <submittedName>
        <fullName evidence="1">Uncharacterized protein</fullName>
    </submittedName>
</protein>
<organism evidence="1 2">
    <name type="scientific">Heyndrickxia camelliae</name>
    <dbReference type="NCBI Taxonomy" id="1707093"/>
    <lineage>
        <taxon>Bacteria</taxon>
        <taxon>Bacillati</taxon>
        <taxon>Bacillota</taxon>
        <taxon>Bacilli</taxon>
        <taxon>Bacillales</taxon>
        <taxon>Bacillaceae</taxon>
        <taxon>Heyndrickxia</taxon>
    </lineage>
</organism>
<dbReference type="Proteomes" id="UP000233440">
    <property type="component" value="Unassembled WGS sequence"/>
</dbReference>
<dbReference type="RefSeq" id="WP_101356651.1">
    <property type="nucleotide sequence ID" value="NZ_PIQO01000036.1"/>
</dbReference>
<reference evidence="1 2" key="1">
    <citation type="submission" date="2017-11" db="EMBL/GenBank/DDBJ databases">
        <title>Bacillus camelliae sp. nov., isolated from pu'er tea.</title>
        <authorList>
            <person name="Niu L."/>
        </authorList>
    </citation>
    <scope>NUCLEOTIDE SEQUENCE [LARGE SCALE GENOMIC DNA]</scope>
    <source>
        <strain evidence="1 2">7578-1</strain>
    </source>
</reference>
<proteinExistence type="predicted"/>
<dbReference type="EMBL" id="PIQO01000036">
    <property type="protein sequence ID" value="PKR82576.1"/>
    <property type="molecule type" value="Genomic_DNA"/>
</dbReference>
<dbReference type="OrthoDB" id="2927021at2"/>
<gene>
    <name evidence="1" type="ORF">CWO92_23625</name>
</gene>
<sequence length="76" mass="8633">MTNARFKFHYVSGQTEELDTGHRYNKDARQDLALKFHHNATWISAGGKQINLANVISIEVIGDEEEMSLKVNLQSD</sequence>
<accession>A0A2N3LDA8</accession>